<keyword evidence="4 7" id="KW-0812">Transmembrane</keyword>
<feature type="transmembrane region" description="Helical" evidence="7">
    <location>
        <begin position="236"/>
        <end position="255"/>
    </location>
</feature>
<dbReference type="InterPro" id="IPR035906">
    <property type="entry name" value="MetI-like_sf"/>
</dbReference>
<feature type="transmembrane region" description="Helical" evidence="7">
    <location>
        <begin position="139"/>
        <end position="160"/>
    </location>
</feature>
<dbReference type="InterPro" id="IPR000515">
    <property type="entry name" value="MetI-like"/>
</dbReference>
<dbReference type="PANTHER" id="PTHR30151">
    <property type="entry name" value="ALKANE SULFONATE ABC TRANSPORTER-RELATED, MEMBRANE SUBUNIT"/>
    <property type="match status" value="1"/>
</dbReference>
<accession>A0A132MGL8</accession>
<evidence type="ECO:0000313" key="9">
    <source>
        <dbReference type="EMBL" id="OAR05219.1"/>
    </source>
</evidence>
<dbReference type="GO" id="GO:0055085">
    <property type="term" value="P:transmembrane transport"/>
    <property type="evidence" value="ECO:0007669"/>
    <property type="project" value="InterPro"/>
</dbReference>
<dbReference type="STRING" id="1484.SA87_05490"/>
<dbReference type="PANTHER" id="PTHR30151:SF19">
    <property type="entry name" value="ABC TRANSPORTER PERMEASE"/>
    <property type="match status" value="1"/>
</dbReference>
<evidence type="ECO:0000256" key="3">
    <source>
        <dbReference type="ARBA" id="ARBA00022475"/>
    </source>
</evidence>
<dbReference type="Gene3D" id="1.10.3720.10">
    <property type="entry name" value="MetI-like"/>
    <property type="match status" value="1"/>
</dbReference>
<keyword evidence="6 7" id="KW-0472">Membrane</keyword>
<feature type="domain" description="ABC transmembrane type-1" evidence="8">
    <location>
        <begin position="71"/>
        <end position="255"/>
    </location>
</feature>
<evidence type="ECO:0000313" key="10">
    <source>
        <dbReference type="Proteomes" id="UP000243024"/>
    </source>
</evidence>
<sequence length="264" mass="28860">MSRDERERLEAYRRKKRRERLSIGTTQVALLLAFLLGWEVLSRAKILDPLLFSRPSLIAETIARLAAEGELGTHIAVTVLETIAGFLAGTAAGVLLAALLWFSPFWARVLDPYLVVLNSMPKVALGPLFIVAFGSGMTAIFMMALAVSVIVTTLVVYGSFQATDPNYLKLARSFGANRRQLFTTVVFPYARPAILSALKVNVGLSWIGVIVGEFLAAKAGLGALIIYGFQLFNFHYVLTAVVLIALLSAVMAAAVDRLVRRFER</sequence>
<comment type="caution">
    <text evidence="9">The sequence shown here is derived from an EMBL/GenBank/DDBJ whole genome shotgun (WGS) entry which is preliminary data.</text>
</comment>
<comment type="similarity">
    <text evidence="7">Belongs to the binding-protein-dependent transport system permease family.</text>
</comment>
<reference evidence="9 10" key="1">
    <citation type="submission" date="2015-09" db="EMBL/GenBank/DDBJ databases">
        <title>Draft genome sequence of Hydrogenibacillus schlegelii DSM 2000.</title>
        <authorList>
            <person name="Hemp J."/>
        </authorList>
    </citation>
    <scope>NUCLEOTIDE SEQUENCE [LARGE SCALE GENOMIC DNA]</scope>
    <source>
        <strain evidence="9 10">MA 48</strain>
    </source>
</reference>
<evidence type="ECO:0000256" key="1">
    <source>
        <dbReference type="ARBA" id="ARBA00004651"/>
    </source>
</evidence>
<keyword evidence="5 7" id="KW-1133">Transmembrane helix</keyword>
<dbReference type="OrthoDB" id="9783295at2"/>
<organism evidence="9 10">
    <name type="scientific">Hydrogenibacillus schlegelii</name>
    <name type="common">Bacillus schlegelii</name>
    <dbReference type="NCBI Taxonomy" id="1484"/>
    <lineage>
        <taxon>Bacteria</taxon>
        <taxon>Bacillati</taxon>
        <taxon>Bacillota</taxon>
        <taxon>Bacilli</taxon>
        <taxon>Bacillales</taxon>
        <taxon>Bacillales Family X. Incertae Sedis</taxon>
        <taxon>Hydrogenibacillus</taxon>
    </lineage>
</organism>
<feature type="transmembrane region" description="Helical" evidence="7">
    <location>
        <begin position="83"/>
        <end position="102"/>
    </location>
</feature>
<protein>
    <submittedName>
        <fullName evidence="9">ABC transporter permease</fullName>
    </submittedName>
</protein>
<feature type="transmembrane region" description="Helical" evidence="7">
    <location>
        <begin position="21"/>
        <end position="41"/>
    </location>
</feature>
<dbReference type="PROSITE" id="PS50928">
    <property type="entry name" value="ABC_TM1"/>
    <property type="match status" value="1"/>
</dbReference>
<name>A0A132MGL8_HYDSH</name>
<feature type="transmembrane region" description="Helical" evidence="7">
    <location>
        <begin position="114"/>
        <end position="133"/>
    </location>
</feature>
<keyword evidence="3" id="KW-1003">Cell membrane</keyword>
<evidence type="ECO:0000256" key="7">
    <source>
        <dbReference type="RuleBase" id="RU363032"/>
    </source>
</evidence>
<dbReference type="EMBL" id="JXBB01000003">
    <property type="protein sequence ID" value="OAR05219.1"/>
    <property type="molecule type" value="Genomic_DNA"/>
</dbReference>
<evidence type="ECO:0000256" key="4">
    <source>
        <dbReference type="ARBA" id="ARBA00022692"/>
    </source>
</evidence>
<dbReference type="GO" id="GO:0005886">
    <property type="term" value="C:plasma membrane"/>
    <property type="evidence" value="ECO:0007669"/>
    <property type="project" value="UniProtKB-SubCell"/>
</dbReference>
<dbReference type="CDD" id="cd06261">
    <property type="entry name" value="TM_PBP2"/>
    <property type="match status" value="1"/>
</dbReference>
<keyword evidence="2 7" id="KW-0813">Transport</keyword>
<keyword evidence="10" id="KW-1185">Reference proteome</keyword>
<dbReference type="RefSeq" id="WP_066198481.1">
    <property type="nucleotide sequence ID" value="NZ_CBCSAS010000028.1"/>
</dbReference>
<evidence type="ECO:0000259" key="8">
    <source>
        <dbReference type="PROSITE" id="PS50928"/>
    </source>
</evidence>
<dbReference type="SUPFAM" id="SSF161098">
    <property type="entry name" value="MetI-like"/>
    <property type="match status" value="1"/>
</dbReference>
<gene>
    <name evidence="9" type="ORF">SA87_05490</name>
</gene>
<evidence type="ECO:0000256" key="6">
    <source>
        <dbReference type="ARBA" id="ARBA00023136"/>
    </source>
</evidence>
<feature type="transmembrane region" description="Helical" evidence="7">
    <location>
        <begin position="204"/>
        <end position="229"/>
    </location>
</feature>
<evidence type="ECO:0000256" key="5">
    <source>
        <dbReference type="ARBA" id="ARBA00022989"/>
    </source>
</evidence>
<dbReference type="Proteomes" id="UP000243024">
    <property type="component" value="Unassembled WGS sequence"/>
</dbReference>
<comment type="subcellular location">
    <subcellularLocation>
        <location evidence="1 7">Cell membrane</location>
        <topology evidence="1 7">Multi-pass membrane protein</topology>
    </subcellularLocation>
</comment>
<dbReference type="Pfam" id="PF00528">
    <property type="entry name" value="BPD_transp_1"/>
    <property type="match status" value="1"/>
</dbReference>
<proteinExistence type="inferred from homology"/>
<dbReference type="AlphaFoldDB" id="A0A132MGL8"/>
<evidence type="ECO:0000256" key="2">
    <source>
        <dbReference type="ARBA" id="ARBA00022448"/>
    </source>
</evidence>